<feature type="domain" description="GmrSD restriction endonucleases C-terminal" evidence="1">
    <location>
        <begin position="108"/>
        <end position="207"/>
    </location>
</feature>
<dbReference type="NCBIfam" id="NF033223">
    <property type="entry name" value="YHYH_alt"/>
    <property type="match status" value="1"/>
</dbReference>
<dbReference type="Pfam" id="PF07510">
    <property type="entry name" value="GmrSD_C"/>
    <property type="match status" value="1"/>
</dbReference>
<dbReference type="PANTHER" id="PTHR24094">
    <property type="entry name" value="SECRETED PROTEIN"/>
    <property type="match status" value="1"/>
</dbReference>
<dbReference type="EMBL" id="PQGG01000038">
    <property type="protein sequence ID" value="POP51537.1"/>
    <property type="molecule type" value="Genomic_DNA"/>
</dbReference>
<evidence type="ECO:0000313" key="3">
    <source>
        <dbReference type="Proteomes" id="UP000237222"/>
    </source>
</evidence>
<sequence>MRMEYAVLSVLLIPLLVVAHPGGVDSFGGHKNKSTGEYHCHRDSCRAAHNQVQSATQDAEKEGRSFSQLYDRKDYPHWSDLDGDCMNTRHEILAASSVGNTRISPDGCYVSSGQWNDPFSGKVYVRASDLDVDHIVPLKWAHIHGAAEWPRNLKEKFANDPENLLAVDDALNQAKGAKGPTEWMPPNQNYRCEYLSRWVLVLRKYSLAMQPGENRIFQKQLSACSLSS</sequence>
<evidence type="ECO:0000259" key="1">
    <source>
        <dbReference type="Pfam" id="PF07510"/>
    </source>
</evidence>
<dbReference type="InterPro" id="IPR047773">
    <property type="entry name" value="YHYH_dom_bact"/>
</dbReference>
<dbReference type="Proteomes" id="UP000237222">
    <property type="component" value="Unassembled WGS sequence"/>
</dbReference>
<dbReference type="PANTHER" id="PTHR24094:SF15">
    <property type="entry name" value="AMP-DEPENDENT SYNTHETASE_LIGASE DOMAIN-CONTAINING PROTEIN-RELATED"/>
    <property type="match status" value="1"/>
</dbReference>
<proteinExistence type="predicted"/>
<evidence type="ECO:0000313" key="2">
    <source>
        <dbReference type="EMBL" id="POP51537.1"/>
    </source>
</evidence>
<protein>
    <submittedName>
        <fullName evidence="2">YHYH domain-containing protein</fullName>
    </submittedName>
</protein>
<organism evidence="2 3">
    <name type="scientific">Zhongshania marina</name>
    <dbReference type="NCBI Taxonomy" id="2304603"/>
    <lineage>
        <taxon>Bacteria</taxon>
        <taxon>Pseudomonadati</taxon>
        <taxon>Pseudomonadota</taxon>
        <taxon>Gammaproteobacteria</taxon>
        <taxon>Cellvibrionales</taxon>
        <taxon>Spongiibacteraceae</taxon>
        <taxon>Zhongshania</taxon>
    </lineage>
</organism>
<dbReference type="RefSeq" id="WP_103685579.1">
    <property type="nucleotide sequence ID" value="NZ_PQGG01000038.1"/>
</dbReference>
<dbReference type="AlphaFoldDB" id="A0A2S4HC53"/>
<name>A0A2S4HC53_9GAMM</name>
<dbReference type="OrthoDB" id="5196645at2"/>
<reference evidence="2" key="1">
    <citation type="submission" date="2018-01" db="EMBL/GenBank/DDBJ databases">
        <authorList>
            <person name="Yu X.-D."/>
        </authorList>
    </citation>
    <scope>NUCLEOTIDE SEQUENCE</scope>
    <source>
        <strain evidence="2">ZX-21</strain>
    </source>
</reference>
<accession>A0A2S4HC53</accession>
<dbReference type="InterPro" id="IPR011089">
    <property type="entry name" value="GmrSD_C"/>
</dbReference>
<dbReference type="Gene3D" id="1.10.30.50">
    <property type="match status" value="1"/>
</dbReference>
<comment type="caution">
    <text evidence="2">The sequence shown here is derived from an EMBL/GenBank/DDBJ whole genome shotgun (WGS) entry which is preliminary data.</text>
</comment>
<gene>
    <name evidence="2" type="ORF">C0068_16505</name>
</gene>